<dbReference type="GO" id="GO:0007288">
    <property type="term" value="P:sperm axoneme assembly"/>
    <property type="evidence" value="ECO:0007669"/>
    <property type="project" value="TreeGrafter"/>
</dbReference>
<dbReference type="Gene3D" id="3.40.50.300">
    <property type="entry name" value="P-loop containing nucleotide triphosphate hydrolases"/>
    <property type="match status" value="1"/>
</dbReference>
<feature type="region of interest" description="Disordered" evidence="2">
    <location>
        <begin position="584"/>
        <end position="610"/>
    </location>
</feature>
<evidence type="ECO:0000313" key="5">
    <source>
        <dbReference type="Proteomes" id="UP000261620"/>
    </source>
</evidence>
<dbReference type="InterPro" id="IPR010441">
    <property type="entry name" value="CH_2"/>
</dbReference>
<dbReference type="InterPro" id="IPR001715">
    <property type="entry name" value="CH_dom"/>
</dbReference>
<feature type="coiled-coil region" evidence="1">
    <location>
        <begin position="258"/>
        <end position="294"/>
    </location>
</feature>
<dbReference type="InterPro" id="IPR027417">
    <property type="entry name" value="P-loop_NTPase"/>
</dbReference>
<dbReference type="Pfam" id="PF06294">
    <property type="entry name" value="CH_2"/>
    <property type="match status" value="1"/>
</dbReference>
<sequence length="1251" mass="145559">MSDILCRWLNEELRLSQVVEPKTLAKNFSSGYLIGEVLYKYQLQNDFSMFTKKDTSISKLNNFTRLEPTLYLLGISLDINMAQALMQEKQGVAARLLYQLYTSLEKQKKARIGGTMMEMIQPAASAGLHKKEYEIYSDRLHHVVKRDAVVKLQKISQHYQEKCQHWTNRSRMIPPIMVPPVTILPQQKRQPKVQDVQKTNNIEKVLETMASKKNSIDYDTAASGAKLILQSSSKYIQDIQQRLGENAAAREQRERRLNRFMMEQLKAHEAQEEAQREEQLVRRLTRQTQQEQRLVAQLLQIRRQKEVIRENCLFREQQYQQRRERDFQESLEREAALARQAKLERPEEIRRELEFCDRIAAERAQIRYMKHFAICEDILEQMVDLATKVGEYQLVNDNQIPEKQMREWKELLLHGLPLYEPSKSQQPGSELSEPLDPIELKKQEILNNRDYDEYTNMVGEWAWPEEAGETKSPPAINSILRHIVIRLRNLAHQPVVCPNSPSFPRFTLKACVLGKFCSGKSTYANIHTKAHHKITTIPQALFRQQNICFVPTRQIPPRSRWILDGFPLDITQAHMLEKALGGPVRNTVKSNSTDLTADPNPPKPPPPPAPALDLAVLLDIPNERVAQRSLSHTGTFHWSYGSLITQKYIVNQWSILCCLLSTIVPLSSRISSFQETWPKLEEWFDEKQNILVRVDADVDEEELYKRLEWVLQAMMHPQKGEWFLYFLSVSVFCYSRSDFMCFISSTSSVANEESQGVPRNPPSPGSSSWVYVDEPLPSVGLNFCLCLYLLLEKYELVPCFFREEYKNYLRRPDQKQQLVSQWQKDFNSIFDDMREDGETKAIQMSELCEHLRDISDQRKEEDEKERDALLGEGWLEDHTAILINHHSILLQMEMDRFQATLCILKVYYLSMYSQMFSELPSNAVRISLLDTQKMKDQYKGLMFKSAIMRHMCTCMCVCAFGQCVYMCRVPLTAYMDLCTFPENAAKVRIGLVKAHGLVMVHSLQSRAEQALTCMQKWLEEHYVAEMKRYGAFVHHTTLQEDFPFLSHPQLMEIVSLLMDEFELIDWRWFLLSAAFPWPTPSLMQLLAVLQRFRATDMAHTGYVNEEQYLQVGTDLWFSRENVQPVPEDPSEPLPYDRLANLRRFFFKLFADHSFSPPRLDYVSMLQYFAADPNPRQGFIRALSVVLGQHLRDSSPSDLVKVSNSTHKEKELGYRPEDCVPFSVLSQHPFIQGLMENSRYQLVVSNWTIDCI</sequence>
<dbReference type="PANTHER" id="PTHR14919">
    <property type="entry name" value="KPL2-RELATED"/>
    <property type="match status" value="1"/>
</dbReference>
<keyword evidence="5" id="KW-1185">Reference proteome</keyword>
<accession>A0A3Q3WWZ2</accession>
<dbReference type="InterPro" id="IPR052634">
    <property type="entry name" value="Sperm_flagellar-bone_growth"/>
</dbReference>
<dbReference type="InterPro" id="IPR056199">
    <property type="entry name" value="SPEF2_C"/>
</dbReference>
<dbReference type="OMA" id="WYNSFES"/>
<keyword evidence="1" id="KW-0175">Coiled coil</keyword>
<evidence type="ECO:0000256" key="1">
    <source>
        <dbReference type="SAM" id="Coils"/>
    </source>
</evidence>
<dbReference type="GO" id="GO:0097225">
    <property type="term" value="C:sperm midpiece"/>
    <property type="evidence" value="ECO:0007669"/>
    <property type="project" value="TreeGrafter"/>
</dbReference>
<proteinExistence type="predicted"/>
<evidence type="ECO:0000256" key="2">
    <source>
        <dbReference type="SAM" id="MobiDB-lite"/>
    </source>
</evidence>
<name>A0A3Q3WWZ2_MOLML</name>
<evidence type="ECO:0000259" key="3">
    <source>
        <dbReference type="PROSITE" id="PS50021"/>
    </source>
</evidence>
<dbReference type="PROSITE" id="PS50021">
    <property type="entry name" value="CH"/>
    <property type="match status" value="1"/>
</dbReference>
<dbReference type="Pfam" id="PF24082">
    <property type="entry name" value="SPEF2_C"/>
    <property type="match status" value="1"/>
</dbReference>
<dbReference type="Pfam" id="PF22946">
    <property type="entry name" value="SPEF2_D5"/>
    <property type="match status" value="1"/>
</dbReference>
<protein>
    <recommendedName>
        <fullName evidence="3">Calponin-homology (CH) domain-containing protein</fullName>
    </recommendedName>
</protein>
<feature type="domain" description="Calponin-homology (CH)" evidence="3">
    <location>
        <begin position="1"/>
        <end position="105"/>
    </location>
</feature>
<dbReference type="STRING" id="94237.ENSMMOP00000017112"/>
<feature type="compositionally biased region" description="Pro residues" evidence="2">
    <location>
        <begin position="599"/>
        <end position="610"/>
    </location>
</feature>
<dbReference type="PANTHER" id="PTHR14919:SF0">
    <property type="entry name" value="SPERM FLAGELLAR PROTEIN 2"/>
    <property type="match status" value="1"/>
</dbReference>
<reference evidence="4" key="2">
    <citation type="submission" date="2025-09" db="UniProtKB">
        <authorList>
            <consortium name="Ensembl"/>
        </authorList>
    </citation>
    <scope>IDENTIFICATION</scope>
</reference>
<dbReference type="InterPro" id="IPR054517">
    <property type="entry name" value="SPEF2_D5"/>
</dbReference>
<dbReference type="GO" id="GO:0002177">
    <property type="term" value="C:manchette"/>
    <property type="evidence" value="ECO:0007669"/>
    <property type="project" value="TreeGrafter"/>
</dbReference>
<dbReference type="GO" id="GO:0005737">
    <property type="term" value="C:cytoplasm"/>
    <property type="evidence" value="ECO:0007669"/>
    <property type="project" value="UniProtKB-ARBA"/>
</dbReference>
<evidence type="ECO:0000313" key="4">
    <source>
        <dbReference type="Ensembl" id="ENSMMOP00000017112.1"/>
    </source>
</evidence>
<organism evidence="4 5">
    <name type="scientific">Mola mola</name>
    <name type="common">Ocean sunfish</name>
    <name type="synonym">Tetraodon mola</name>
    <dbReference type="NCBI Taxonomy" id="94237"/>
    <lineage>
        <taxon>Eukaryota</taxon>
        <taxon>Metazoa</taxon>
        <taxon>Chordata</taxon>
        <taxon>Craniata</taxon>
        <taxon>Vertebrata</taxon>
        <taxon>Euteleostomi</taxon>
        <taxon>Actinopterygii</taxon>
        <taxon>Neopterygii</taxon>
        <taxon>Teleostei</taxon>
        <taxon>Neoteleostei</taxon>
        <taxon>Acanthomorphata</taxon>
        <taxon>Eupercaria</taxon>
        <taxon>Tetraodontiformes</taxon>
        <taxon>Molidae</taxon>
        <taxon>Mola</taxon>
    </lineage>
</organism>
<reference evidence="4" key="1">
    <citation type="submission" date="2025-08" db="UniProtKB">
        <authorList>
            <consortium name="Ensembl"/>
        </authorList>
    </citation>
    <scope>IDENTIFICATION</scope>
</reference>
<dbReference type="InterPro" id="IPR036872">
    <property type="entry name" value="CH_dom_sf"/>
</dbReference>
<dbReference type="Proteomes" id="UP000261620">
    <property type="component" value="Unplaced"/>
</dbReference>
<dbReference type="Ensembl" id="ENSMMOT00000017395.1">
    <property type="protein sequence ID" value="ENSMMOP00000017112.1"/>
    <property type="gene ID" value="ENSMMOG00000013032.1"/>
</dbReference>
<dbReference type="Gene3D" id="1.10.418.10">
    <property type="entry name" value="Calponin-like domain"/>
    <property type="match status" value="1"/>
</dbReference>
<dbReference type="AlphaFoldDB" id="A0A3Q3WWZ2"/>